<evidence type="ECO:0000313" key="1">
    <source>
        <dbReference type="EMBL" id="AKE64530.1"/>
    </source>
</evidence>
<reference evidence="1 2" key="1">
    <citation type="journal article" date="2015" name="Genome Announc.">
        <title>Complete Genome Sequence of Microcystis aeruginosa NIES-2549, a Bloom-Forming Cyanobacterium from Lake Kasumigaura, Japan.</title>
        <authorList>
            <person name="Yamaguchi H."/>
            <person name="Suzuki S."/>
            <person name="Tanabe Y."/>
            <person name="Osana Y."/>
            <person name="Shimura Y."/>
            <person name="Ishida K."/>
            <person name="Kawachi M."/>
        </authorList>
    </citation>
    <scope>NUCLEOTIDE SEQUENCE [LARGE SCALE GENOMIC DNA]</scope>
    <source>
        <strain evidence="1 2">NIES-2549</strain>
    </source>
</reference>
<dbReference type="EMBL" id="CP011304">
    <property type="protein sequence ID" value="AKE64530.1"/>
    <property type="molecule type" value="Genomic_DNA"/>
</dbReference>
<gene>
    <name evidence="1" type="ORF">MYAER_2182</name>
</gene>
<dbReference type="Proteomes" id="UP000034103">
    <property type="component" value="Chromosome"/>
</dbReference>
<sequence length="43" mass="4835">MVFTSILEILGRFLNYFGDLFLSHSRSAIILEETCRSLSVLAA</sequence>
<organism evidence="1 2">
    <name type="scientific">Microcystis aeruginosa NIES-2549</name>
    <dbReference type="NCBI Taxonomy" id="1641812"/>
    <lineage>
        <taxon>Bacteria</taxon>
        <taxon>Bacillati</taxon>
        <taxon>Cyanobacteriota</taxon>
        <taxon>Cyanophyceae</taxon>
        <taxon>Oscillatoriophycideae</taxon>
        <taxon>Chroococcales</taxon>
        <taxon>Microcystaceae</taxon>
        <taxon>Microcystis</taxon>
    </lineage>
</organism>
<dbReference type="PATRIC" id="fig|1641812.3.peg.2254"/>
<dbReference type="HOGENOM" id="CLU_3235984_0_0_3"/>
<dbReference type="AlphaFoldDB" id="A0A0F6RLA9"/>
<proteinExistence type="predicted"/>
<name>A0A0F6RLA9_MICAE</name>
<accession>A0A0F6RLA9</accession>
<evidence type="ECO:0000313" key="2">
    <source>
        <dbReference type="Proteomes" id="UP000034103"/>
    </source>
</evidence>
<protein>
    <submittedName>
        <fullName evidence="1">Uncharacterized protein</fullName>
    </submittedName>
</protein>